<dbReference type="OrthoDB" id="204980at2759"/>
<dbReference type="EC" id="3.2.1.20" evidence="2"/>
<dbReference type="GO" id="GO:0016324">
    <property type="term" value="C:apical plasma membrane"/>
    <property type="evidence" value="ECO:0007669"/>
    <property type="project" value="TreeGrafter"/>
</dbReference>
<dbReference type="InterPro" id="IPR042280">
    <property type="entry name" value="SLC3A2"/>
</dbReference>
<sequence>MADVAKVESGELSPADPIVAETDELKNITSTAQIIPMSDTEAPNGALKEDTRGIIFSGMSKTELMAFANDPFWVRLRWFLLILFWVTWIGMLVAAIAIVVSAPKCSAAPPKQWFQKSALNVIKLEDLPGTESKLQELRDLLPGLADAGVSSLVLPPLYNQDVNGALNFTELNPDLGTEEELTELLNDANDKDIKVIMDFQPNHVSKNHVWFKDSSSASPITYKNYFVWTDAVDPPNNWVS</sequence>
<comment type="catalytic activity">
    <reaction evidence="1">
        <text>Hydrolysis of terminal, non-reducing (1-&gt;4)-linked alpha-D-glucose residues with release of alpha-D-glucose.</text>
        <dbReference type="EC" id="3.2.1.20"/>
    </reaction>
</comment>
<evidence type="ECO:0000259" key="3">
    <source>
        <dbReference type="Pfam" id="PF00128"/>
    </source>
</evidence>
<dbReference type="GO" id="GO:0005975">
    <property type="term" value="P:carbohydrate metabolic process"/>
    <property type="evidence" value="ECO:0007669"/>
    <property type="project" value="InterPro"/>
</dbReference>
<reference evidence="5" key="1">
    <citation type="submission" date="2020-11" db="EMBL/GenBank/DDBJ databases">
        <authorList>
            <person name="Tran Van P."/>
        </authorList>
    </citation>
    <scope>NUCLEOTIDE SEQUENCE</scope>
</reference>
<organism evidence="5">
    <name type="scientific">Cyprideis torosa</name>
    <dbReference type="NCBI Taxonomy" id="163714"/>
    <lineage>
        <taxon>Eukaryota</taxon>
        <taxon>Metazoa</taxon>
        <taxon>Ecdysozoa</taxon>
        <taxon>Arthropoda</taxon>
        <taxon>Crustacea</taxon>
        <taxon>Oligostraca</taxon>
        <taxon>Ostracoda</taxon>
        <taxon>Podocopa</taxon>
        <taxon>Podocopida</taxon>
        <taxon>Cytherocopina</taxon>
        <taxon>Cytheroidea</taxon>
        <taxon>Cytherideidae</taxon>
        <taxon>Cyprideis</taxon>
    </lineage>
</organism>
<evidence type="ECO:0000313" key="5">
    <source>
        <dbReference type="EMBL" id="CAD7232679.1"/>
    </source>
</evidence>
<dbReference type="InterPro" id="IPR006047">
    <property type="entry name" value="GH13_cat_dom"/>
</dbReference>
<dbReference type="Pfam" id="PF00128">
    <property type="entry name" value="Alpha-amylase"/>
    <property type="match status" value="1"/>
</dbReference>
<feature type="domain" description="Solute carrier family 3 member 2 N-terminal" evidence="4">
    <location>
        <begin position="55"/>
        <end position="119"/>
    </location>
</feature>
<dbReference type="Gene3D" id="3.90.400.10">
    <property type="entry name" value="Oligo-1,6-glucosidase, Domain 2"/>
    <property type="match status" value="1"/>
</dbReference>
<accession>A0A7R8WJ28</accession>
<dbReference type="InterPro" id="IPR017853">
    <property type="entry name" value="GH"/>
</dbReference>
<name>A0A7R8WJ28_9CRUS</name>
<dbReference type="GO" id="GO:0015190">
    <property type="term" value="F:L-leucine transmembrane transporter activity"/>
    <property type="evidence" value="ECO:0007669"/>
    <property type="project" value="TreeGrafter"/>
</dbReference>
<feature type="non-terminal residue" evidence="5">
    <location>
        <position position="240"/>
    </location>
</feature>
<evidence type="ECO:0000256" key="2">
    <source>
        <dbReference type="ARBA" id="ARBA00012741"/>
    </source>
</evidence>
<dbReference type="Pfam" id="PF16028">
    <property type="entry name" value="SLC3A2_N"/>
    <property type="match status" value="1"/>
</dbReference>
<dbReference type="SUPFAM" id="SSF51445">
    <property type="entry name" value="(Trans)glycosidases"/>
    <property type="match status" value="1"/>
</dbReference>
<dbReference type="GO" id="GO:0015180">
    <property type="term" value="F:L-alanine transmembrane transporter activity"/>
    <property type="evidence" value="ECO:0007669"/>
    <property type="project" value="TreeGrafter"/>
</dbReference>
<gene>
    <name evidence="5" type="ORF">CTOB1V02_LOCUS10510</name>
</gene>
<feature type="domain" description="Glycosyl hydrolase family 13 catalytic" evidence="3">
    <location>
        <begin position="136"/>
        <end position="240"/>
    </location>
</feature>
<dbReference type="AlphaFoldDB" id="A0A7R8WJ28"/>
<dbReference type="GO" id="GO:0015173">
    <property type="term" value="F:aromatic amino acid transmembrane transporter activity"/>
    <property type="evidence" value="ECO:0007669"/>
    <property type="project" value="TreeGrafter"/>
</dbReference>
<dbReference type="GO" id="GO:1903801">
    <property type="term" value="P:L-leucine import across plasma membrane"/>
    <property type="evidence" value="ECO:0007669"/>
    <property type="project" value="TreeGrafter"/>
</dbReference>
<dbReference type="GO" id="GO:0004558">
    <property type="term" value="F:alpha-1,4-glucosidase activity"/>
    <property type="evidence" value="ECO:0007669"/>
    <property type="project" value="UniProtKB-EC"/>
</dbReference>
<dbReference type="PANTHER" id="PTHR46673">
    <property type="entry name" value="4F2 CELL-SURFACE ANTIGEN HEAVY CHAIN"/>
    <property type="match status" value="1"/>
</dbReference>
<dbReference type="GO" id="GO:0015823">
    <property type="term" value="P:phenylalanine transport"/>
    <property type="evidence" value="ECO:0007669"/>
    <property type="project" value="TreeGrafter"/>
</dbReference>
<dbReference type="Gene3D" id="3.20.20.80">
    <property type="entry name" value="Glycosidases"/>
    <property type="match status" value="1"/>
</dbReference>
<dbReference type="InterPro" id="IPR045857">
    <property type="entry name" value="O16G_dom_2"/>
</dbReference>
<dbReference type="GO" id="GO:0016323">
    <property type="term" value="C:basolateral plasma membrane"/>
    <property type="evidence" value="ECO:0007669"/>
    <property type="project" value="TreeGrafter"/>
</dbReference>
<evidence type="ECO:0000259" key="4">
    <source>
        <dbReference type="Pfam" id="PF16028"/>
    </source>
</evidence>
<dbReference type="GO" id="GO:1904273">
    <property type="term" value="P:L-alanine import across plasma membrane"/>
    <property type="evidence" value="ECO:0007669"/>
    <property type="project" value="TreeGrafter"/>
</dbReference>
<dbReference type="EMBL" id="OB664981">
    <property type="protein sequence ID" value="CAD7232679.1"/>
    <property type="molecule type" value="Genomic_DNA"/>
</dbReference>
<dbReference type="PANTHER" id="PTHR46673:SF1">
    <property type="entry name" value="4F2 CELL-SURFACE ANTIGEN HEAVY CHAIN"/>
    <property type="match status" value="1"/>
</dbReference>
<protein>
    <recommendedName>
        <fullName evidence="2">alpha-glucosidase</fullName>
        <ecNumber evidence="2">3.2.1.20</ecNumber>
    </recommendedName>
</protein>
<proteinExistence type="predicted"/>
<evidence type="ECO:0000256" key="1">
    <source>
        <dbReference type="ARBA" id="ARBA00001657"/>
    </source>
</evidence>
<dbReference type="InterPro" id="IPR031984">
    <property type="entry name" value="SLC3A2_N"/>
</dbReference>